<dbReference type="GO" id="GO:0005886">
    <property type="term" value="C:plasma membrane"/>
    <property type="evidence" value="ECO:0007669"/>
    <property type="project" value="UniProtKB-SubCell"/>
</dbReference>
<evidence type="ECO:0000256" key="6">
    <source>
        <dbReference type="ARBA" id="ARBA00022737"/>
    </source>
</evidence>
<gene>
    <name evidence="11" type="ORF">RND81_02G062200</name>
</gene>
<reference evidence="11" key="1">
    <citation type="submission" date="2024-03" db="EMBL/GenBank/DDBJ databases">
        <title>WGS assembly of Saponaria officinalis var. Norfolk2.</title>
        <authorList>
            <person name="Jenkins J."/>
            <person name="Shu S."/>
            <person name="Grimwood J."/>
            <person name="Barry K."/>
            <person name="Goodstein D."/>
            <person name="Schmutz J."/>
            <person name="Leebens-Mack J."/>
            <person name="Osbourn A."/>
        </authorList>
    </citation>
    <scope>NUCLEOTIDE SEQUENCE [LARGE SCALE GENOMIC DNA]</scope>
    <source>
        <strain evidence="11">JIC</strain>
    </source>
</reference>
<dbReference type="PROSITE" id="PS51450">
    <property type="entry name" value="LRR"/>
    <property type="match status" value="1"/>
</dbReference>
<dbReference type="EMBL" id="JBDFQZ010000002">
    <property type="protein sequence ID" value="KAK9748505.1"/>
    <property type="molecule type" value="Genomic_DNA"/>
</dbReference>
<evidence type="ECO:0000256" key="10">
    <source>
        <dbReference type="ARBA" id="ARBA00023180"/>
    </source>
</evidence>
<dbReference type="Gene3D" id="3.80.10.10">
    <property type="entry name" value="Ribonuclease Inhibitor"/>
    <property type="match status" value="1"/>
</dbReference>
<dbReference type="PANTHER" id="PTHR27004:SF447">
    <property type="entry name" value="RECEPTOR LIKE PROTEIN 30-LIKE"/>
    <property type="match status" value="1"/>
</dbReference>
<dbReference type="SUPFAM" id="SSF52058">
    <property type="entry name" value="L domain-like"/>
    <property type="match status" value="1"/>
</dbReference>
<evidence type="ECO:0000256" key="7">
    <source>
        <dbReference type="ARBA" id="ARBA00022989"/>
    </source>
</evidence>
<evidence type="ECO:0000256" key="9">
    <source>
        <dbReference type="ARBA" id="ARBA00023170"/>
    </source>
</evidence>
<keyword evidence="6" id="KW-0677">Repeat</keyword>
<keyword evidence="5" id="KW-0812">Transmembrane</keyword>
<evidence type="ECO:0000256" key="8">
    <source>
        <dbReference type="ARBA" id="ARBA00023136"/>
    </source>
</evidence>
<keyword evidence="7" id="KW-1133">Transmembrane helix</keyword>
<proteinExistence type="inferred from homology"/>
<evidence type="ECO:0000256" key="5">
    <source>
        <dbReference type="ARBA" id="ARBA00022692"/>
    </source>
</evidence>
<keyword evidence="4" id="KW-0433">Leucine-rich repeat</keyword>
<comment type="caution">
    <text evidence="11">The sequence shown here is derived from an EMBL/GenBank/DDBJ whole genome shotgun (WGS) entry which is preliminary data.</text>
</comment>
<evidence type="ECO:0000313" key="11">
    <source>
        <dbReference type="EMBL" id="KAK9748505.1"/>
    </source>
</evidence>
<keyword evidence="3" id="KW-1003">Cell membrane</keyword>
<evidence type="ECO:0000313" key="12">
    <source>
        <dbReference type="Proteomes" id="UP001443914"/>
    </source>
</evidence>
<keyword evidence="9" id="KW-0675">Receptor</keyword>
<protein>
    <submittedName>
        <fullName evidence="11">Uncharacterized protein</fullName>
    </submittedName>
</protein>
<dbReference type="Pfam" id="PF00560">
    <property type="entry name" value="LRR_1"/>
    <property type="match status" value="1"/>
</dbReference>
<dbReference type="Proteomes" id="UP001443914">
    <property type="component" value="Unassembled WGS sequence"/>
</dbReference>
<evidence type="ECO:0000256" key="4">
    <source>
        <dbReference type="ARBA" id="ARBA00022614"/>
    </source>
</evidence>
<dbReference type="InterPro" id="IPR001611">
    <property type="entry name" value="Leu-rich_rpt"/>
</dbReference>
<sequence length="229" mass="26470">MLEVLDAGKIRLRDVFPTWLGSLHDLQVIVLNHNNFYGRITGPESDLNFGKLRIIDLSYNCRTGDLPALLFRQWPAMRVPSEDQSDVSKTIINFYFEMNEQSFYYAEKTYNYSITCYKDRERFFSRVSNVFRVVEFLSNDFTGKVPDNIGDLKGLQALNLSNNNLNGIILGPNLSSEIERSRVIRPFTEHALRAHSPRALAVNIFGRIQRLFQSTCRVYTARKSVLNQF</sequence>
<dbReference type="InterPro" id="IPR032675">
    <property type="entry name" value="LRR_dom_sf"/>
</dbReference>
<keyword evidence="8" id="KW-0472">Membrane</keyword>
<dbReference type="AlphaFoldDB" id="A0AAW1ML01"/>
<comment type="similarity">
    <text evidence="2">Belongs to the RLP family.</text>
</comment>
<organism evidence="11 12">
    <name type="scientific">Saponaria officinalis</name>
    <name type="common">Common soapwort</name>
    <name type="synonym">Lychnis saponaria</name>
    <dbReference type="NCBI Taxonomy" id="3572"/>
    <lineage>
        <taxon>Eukaryota</taxon>
        <taxon>Viridiplantae</taxon>
        <taxon>Streptophyta</taxon>
        <taxon>Embryophyta</taxon>
        <taxon>Tracheophyta</taxon>
        <taxon>Spermatophyta</taxon>
        <taxon>Magnoliopsida</taxon>
        <taxon>eudicotyledons</taxon>
        <taxon>Gunneridae</taxon>
        <taxon>Pentapetalae</taxon>
        <taxon>Caryophyllales</taxon>
        <taxon>Caryophyllaceae</taxon>
        <taxon>Caryophylleae</taxon>
        <taxon>Saponaria</taxon>
    </lineage>
</organism>
<dbReference type="PANTHER" id="PTHR27004">
    <property type="entry name" value="RECEPTOR-LIKE PROTEIN 12 ISOFORM X1"/>
    <property type="match status" value="1"/>
</dbReference>
<comment type="subcellular location">
    <subcellularLocation>
        <location evidence="1">Cell membrane</location>
        <topology evidence="1">Single-pass type I membrane protein</topology>
    </subcellularLocation>
</comment>
<evidence type="ECO:0000256" key="3">
    <source>
        <dbReference type="ARBA" id="ARBA00022475"/>
    </source>
</evidence>
<keyword evidence="10" id="KW-0325">Glycoprotein</keyword>
<evidence type="ECO:0000256" key="1">
    <source>
        <dbReference type="ARBA" id="ARBA00004251"/>
    </source>
</evidence>
<name>A0AAW1ML01_SAPOF</name>
<accession>A0AAW1ML01</accession>
<keyword evidence="12" id="KW-1185">Reference proteome</keyword>
<evidence type="ECO:0000256" key="2">
    <source>
        <dbReference type="ARBA" id="ARBA00009592"/>
    </source>
</evidence>